<keyword evidence="1" id="KW-0732">Signal</keyword>
<evidence type="ECO:0008006" key="3">
    <source>
        <dbReference type="Google" id="ProtNLM"/>
    </source>
</evidence>
<organism evidence="2">
    <name type="scientific">Magnetococcus massalia (strain MO-1)</name>
    <dbReference type="NCBI Taxonomy" id="451514"/>
    <lineage>
        <taxon>Bacteria</taxon>
        <taxon>Pseudomonadati</taxon>
        <taxon>Pseudomonadota</taxon>
        <taxon>Magnetococcia</taxon>
        <taxon>Magnetococcales</taxon>
        <taxon>Magnetococcaceae</taxon>
        <taxon>Magnetococcus</taxon>
    </lineage>
</organism>
<feature type="chain" id="PRO_5012797476" description="Lipoprotein" evidence="1">
    <location>
        <begin position="38"/>
        <end position="86"/>
    </location>
</feature>
<protein>
    <recommendedName>
        <fullName evidence="3">Lipoprotein</fullName>
    </recommendedName>
</protein>
<name>A0A1S7LQG2_MAGMO</name>
<dbReference type="PROSITE" id="PS51257">
    <property type="entry name" value="PROKAR_LIPOPROTEIN"/>
    <property type="match status" value="1"/>
</dbReference>
<proteinExistence type="predicted"/>
<dbReference type="AlphaFoldDB" id="A0A1S7LQG2"/>
<accession>A0A1S7LQG2</accession>
<evidence type="ECO:0000313" key="2">
    <source>
        <dbReference type="EMBL" id="CRH08006.1"/>
    </source>
</evidence>
<dbReference type="EMBL" id="LO017727">
    <property type="protein sequence ID" value="CRH08006.1"/>
    <property type="molecule type" value="Genomic_DNA"/>
</dbReference>
<gene>
    <name evidence="2" type="ORF">MAGMO_3878</name>
</gene>
<feature type="signal peptide" evidence="1">
    <location>
        <begin position="1"/>
        <end position="37"/>
    </location>
</feature>
<evidence type="ECO:0000256" key="1">
    <source>
        <dbReference type="SAM" id="SignalP"/>
    </source>
</evidence>
<sequence>MTPAVRSITPAVRSMTKFTMALTALLFLSGCTSCWQAIGESCLPPGGMIEPAKPPAPSRLCDDHDRDMSPAERRAFMRRCMKGKSY</sequence>
<reference evidence="2" key="1">
    <citation type="submission" date="2015-04" db="EMBL/GenBank/DDBJ databases">
        <authorList>
            <person name="Syromyatnikov M.Y."/>
            <person name="Popov V.N."/>
        </authorList>
    </citation>
    <scope>NUCLEOTIDE SEQUENCE</scope>
    <source>
        <strain evidence="2">MO-1</strain>
    </source>
</reference>